<dbReference type="PANTHER" id="PTHR31306:SF4">
    <property type="entry name" value="ALPHA-1,2-GALACTOSYLTRANSFERASE"/>
    <property type="match status" value="1"/>
</dbReference>
<protein>
    <submittedName>
        <fullName evidence="5">G5249 protein</fullName>
    </submittedName>
</protein>
<dbReference type="InterPro" id="IPR029044">
    <property type="entry name" value="Nucleotide-diphossugar_trans"/>
</dbReference>
<evidence type="ECO:0000256" key="3">
    <source>
        <dbReference type="ARBA" id="ARBA00022679"/>
    </source>
</evidence>
<gene>
    <name evidence="5" type="primary">g5249</name>
    <name evidence="5" type="ORF">VP750_LOCUS4486</name>
</gene>
<sequence>MLMVDAAPRVHLRAIASNATRSPHTTPSKDGPAGLQGCILMQDDRYDGVDLAGSVTAAEADRMQFYEAALHINRLYAARHGYRFTYQGAGKYAPNGFRHMSWMKLQMLRDELECCCQWALFMDSDSFLVMADHEVSIEAWLTKDEIPVVTTLLGNMYPMPGLDSRLRKGAEPVAVISDNVPWTATSYFCAGNMLFTRTQLSFEILDYWFNKTIRLDPSSLKRHPWEQKMLNKFVMHKYSRAFWVVPSSEMNSFDGSSIRHLWSPYGEATRTKLSVQHLKQVLQRQ</sequence>
<evidence type="ECO:0000256" key="4">
    <source>
        <dbReference type="SAM" id="MobiDB-lite"/>
    </source>
</evidence>
<keyword evidence="3" id="KW-0808">Transferase</keyword>
<feature type="region of interest" description="Disordered" evidence="4">
    <location>
        <begin position="15"/>
        <end position="34"/>
    </location>
</feature>
<comment type="caution">
    <text evidence="5">The sequence shown here is derived from an EMBL/GenBank/DDBJ whole genome shotgun (WGS) entry which is preliminary data.</text>
</comment>
<accession>A0ABP1FZ64</accession>
<reference evidence="5 6" key="1">
    <citation type="submission" date="2024-06" db="EMBL/GenBank/DDBJ databases">
        <authorList>
            <person name="Kraege A."/>
            <person name="Thomma B."/>
        </authorList>
    </citation>
    <scope>NUCLEOTIDE SEQUENCE [LARGE SCALE GENOMIC DNA]</scope>
</reference>
<name>A0ABP1FZ64_9CHLO</name>
<keyword evidence="2" id="KW-0328">Glycosyltransferase</keyword>
<evidence type="ECO:0000256" key="1">
    <source>
        <dbReference type="ARBA" id="ARBA00005664"/>
    </source>
</evidence>
<dbReference type="Gene3D" id="3.90.550.10">
    <property type="entry name" value="Spore Coat Polysaccharide Biosynthesis Protein SpsA, Chain A"/>
    <property type="match status" value="1"/>
</dbReference>
<evidence type="ECO:0000313" key="6">
    <source>
        <dbReference type="Proteomes" id="UP001497392"/>
    </source>
</evidence>
<dbReference type="SUPFAM" id="SSF53448">
    <property type="entry name" value="Nucleotide-diphospho-sugar transferases"/>
    <property type="match status" value="1"/>
</dbReference>
<dbReference type="Proteomes" id="UP001497392">
    <property type="component" value="Unassembled WGS sequence"/>
</dbReference>
<dbReference type="Pfam" id="PF05637">
    <property type="entry name" value="Glyco_transf_34"/>
    <property type="match status" value="1"/>
</dbReference>
<keyword evidence="6" id="KW-1185">Reference proteome</keyword>
<dbReference type="PANTHER" id="PTHR31306">
    <property type="entry name" value="ALPHA-1,6-MANNOSYLTRANSFERASE MNN11-RELATED"/>
    <property type="match status" value="1"/>
</dbReference>
<evidence type="ECO:0000256" key="2">
    <source>
        <dbReference type="ARBA" id="ARBA00022676"/>
    </source>
</evidence>
<organism evidence="5 6">
    <name type="scientific">Coccomyxa viridis</name>
    <dbReference type="NCBI Taxonomy" id="1274662"/>
    <lineage>
        <taxon>Eukaryota</taxon>
        <taxon>Viridiplantae</taxon>
        <taxon>Chlorophyta</taxon>
        <taxon>core chlorophytes</taxon>
        <taxon>Trebouxiophyceae</taxon>
        <taxon>Trebouxiophyceae incertae sedis</taxon>
        <taxon>Coccomyxaceae</taxon>
        <taxon>Coccomyxa</taxon>
    </lineage>
</organism>
<evidence type="ECO:0000313" key="5">
    <source>
        <dbReference type="EMBL" id="CAL5222827.1"/>
    </source>
</evidence>
<feature type="compositionally biased region" description="Polar residues" evidence="4">
    <location>
        <begin position="17"/>
        <end position="28"/>
    </location>
</feature>
<dbReference type="InterPro" id="IPR008630">
    <property type="entry name" value="Glyco_trans_34"/>
</dbReference>
<dbReference type="EMBL" id="CAXHTA020000007">
    <property type="protein sequence ID" value="CAL5222827.1"/>
    <property type="molecule type" value="Genomic_DNA"/>
</dbReference>
<comment type="similarity">
    <text evidence="1">Belongs to the glycosyltransferase 34 family.</text>
</comment>
<proteinExistence type="inferred from homology"/>